<evidence type="ECO:0000313" key="2">
    <source>
        <dbReference type="Proteomes" id="UP001500518"/>
    </source>
</evidence>
<reference evidence="2" key="1">
    <citation type="journal article" date="2019" name="Int. J. Syst. Evol. Microbiol.">
        <title>The Global Catalogue of Microorganisms (GCM) 10K type strain sequencing project: providing services to taxonomists for standard genome sequencing and annotation.</title>
        <authorList>
            <consortium name="The Broad Institute Genomics Platform"/>
            <consortium name="The Broad Institute Genome Sequencing Center for Infectious Disease"/>
            <person name="Wu L."/>
            <person name="Ma J."/>
        </authorList>
    </citation>
    <scope>NUCLEOTIDE SEQUENCE [LARGE SCALE GENOMIC DNA]</scope>
    <source>
        <strain evidence="2">JCM 18014</strain>
    </source>
</reference>
<organism evidence="1 2">
    <name type="scientific">Erythrobacter westpacificensis</name>
    <dbReference type="NCBI Taxonomy" id="1055231"/>
    <lineage>
        <taxon>Bacteria</taxon>
        <taxon>Pseudomonadati</taxon>
        <taxon>Pseudomonadota</taxon>
        <taxon>Alphaproteobacteria</taxon>
        <taxon>Sphingomonadales</taxon>
        <taxon>Erythrobacteraceae</taxon>
        <taxon>Erythrobacter/Porphyrobacter group</taxon>
        <taxon>Erythrobacter</taxon>
    </lineage>
</organism>
<comment type="caution">
    <text evidence="1">The sequence shown here is derived from an EMBL/GenBank/DDBJ whole genome shotgun (WGS) entry which is preliminary data.</text>
</comment>
<sequence>MAALAVSPGMANEVDAVPEHEQDMQRPEELKGTLPDGTAWLIKVPQNWNGTLLRDLDFATNAEFEMTLPRYEDLLNRGYAFAGLARHPLRPWRYDPQYEIKNLERVQDIFAEQVAVPNHVLQYGCSGAGLVSLSSAEAFPDKIDGAVVLSAHTPVWMMNSFLDGWFAMKSLLADDFESRGLGKASDLLVANLPNPAVEGMPPAPEIIPPWQSLIEAAGETAEGRARLALAFAVGQWSPWMAEGTELADPSDANAMGELIVQSALRNSINVGGTARLMFENAAMGQQMSGNETADYAALYENAAPNMKGIVEKLYAEAGLDIASDLQKINSQPRIAASDYALEFWSKPGRTNNGDPKVPVMRVHSLGDWAIPYTVLQGYQDLVEEKGNSDLYRQVLLERTGHCVFTVAESTTAVETLMARIETGSWPDTSPEALTRFASERVEGADTRFIDFDDWRVGAYNHTWVPAAE</sequence>
<protein>
    <recommendedName>
        <fullName evidence="3">Alpha/beta hydrolase</fullName>
    </recommendedName>
</protein>
<accession>A0ABP9KPP7</accession>
<dbReference type="Gene3D" id="3.40.50.1820">
    <property type="entry name" value="alpha/beta hydrolase"/>
    <property type="match status" value="1"/>
</dbReference>
<gene>
    <name evidence="1" type="ORF">GCM10023208_34330</name>
</gene>
<dbReference type="Proteomes" id="UP001500518">
    <property type="component" value="Unassembled WGS sequence"/>
</dbReference>
<dbReference type="EMBL" id="BAABHV010000030">
    <property type="protein sequence ID" value="GAA5063305.1"/>
    <property type="molecule type" value="Genomic_DNA"/>
</dbReference>
<evidence type="ECO:0000313" key="1">
    <source>
        <dbReference type="EMBL" id="GAA5063305.1"/>
    </source>
</evidence>
<dbReference type="SUPFAM" id="SSF53474">
    <property type="entry name" value="alpha/beta-Hydrolases"/>
    <property type="match status" value="1"/>
</dbReference>
<evidence type="ECO:0008006" key="3">
    <source>
        <dbReference type="Google" id="ProtNLM"/>
    </source>
</evidence>
<keyword evidence="2" id="KW-1185">Reference proteome</keyword>
<proteinExistence type="predicted"/>
<name>A0ABP9KPP7_9SPHN</name>
<dbReference type="InterPro" id="IPR029058">
    <property type="entry name" value="AB_hydrolase_fold"/>
</dbReference>